<dbReference type="InterPro" id="IPR007172">
    <property type="entry name" value="DUF374"/>
</dbReference>
<comment type="caution">
    <text evidence="3">The sequence shown here is derived from an EMBL/GenBank/DDBJ whole genome shotgun (WGS) entry which is preliminary data.</text>
</comment>
<evidence type="ECO:0000313" key="4">
    <source>
        <dbReference type="Proteomes" id="UP000252289"/>
    </source>
</evidence>
<proteinExistence type="predicted"/>
<accession>A0A368EN38</accession>
<gene>
    <name evidence="3" type="ORF">DBW64_00150</name>
</gene>
<dbReference type="EMBL" id="QOQK01000001">
    <property type="protein sequence ID" value="RCL85635.1"/>
    <property type="molecule type" value="Genomic_DNA"/>
</dbReference>
<dbReference type="CDD" id="cd07983">
    <property type="entry name" value="LPLAT_DUF374-like"/>
    <property type="match status" value="1"/>
</dbReference>
<evidence type="ECO:0000256" key="1">
    <source>
        <dbReference type="SAM" id="Phobius"/>
    </source>
</evidence>
<keyword evidence="1" id="KW-0472">Membrane</keyword>
<sequence>MKKVLIERLPSHALIYVIAFLMKIWMCFVVLSCRKIVIGKEHAEAMQNGDDSYIKAMWHRNILMAPLSMLKKKSYASLITPHEDGEVGVAYALISGFKVVRGSGTGSSHDKKPKDKKGAAAFRKLLRYLSDGTCGWITADIPPGPKFECGKGIIVLSRLSQKPIMATAIRTQNEAYIRKSWDQFIIHKPFGKLVIAYGKPIYVPKDADDEMIEAYRLKLEKNLNELHEKAENLLKG</sequence>
<dbReference type="AlphaFoldDB" id="A0A368EN38"/>
<reference evidence="3 4" key="1">
    <citation type="journal article" date="2018" name="Microbiome">
        <title>Fine metagenomic profile of the Mediterranean stratified and mixed water columns revealed by assembly and recruitment.</title>
        <authorList>
            <person name="Haro-Moreno J.M."/>
            <person name="Lopez-Perez M."/>
            <person name="De La Torre J.R."/>
            <person name="Picazo A."/>
            <person name="Camacho A."/>
            <person name="Rodriguez-Valera F."/>
        </authorList>
    </citation>
    <scope>NUCLEOTIDE SEQUENCE [LARGE SCALE GENOMIC DNA]</scope>
    <source>
        <strain evidence="3">MED-G50</strain>
    </source>
</reference>
<organism evidence="3 4">
    <name type="scientific">PS1 clade bacterium</name>
    <dbReference type="NCBI Taxonomy" id="2175152"/>
    <lineage>
        <taxon>Bacteria</taxon>
        <taxon>Pseudomonadati</taxon>
        <taxon>Pseudomonadota</taxon>
        <taxon>Alphaproteobacteria</taxon>
        <taxon>PS1 clade</taxon>
    </lineage>
</organism>
<evidence type="ECO:0000313" key="3">
    <source>
        <dbReference type="EMBL" id="RCL85635.1"/>
    </source>
</evidence>
<protein>
    <submittedName>
        <fullName evidence="3">DUF374 domain-containing protein</fullName>
    </submittedName>
</protein>
<name>A0A368EN38_9PROT</name>
<evidence type="ECO:0000259" key="2">
    <source>
        <dbReference type="Pfam" id="PF04028"/>
    </source>
</evidence>
<dbReference type="Proteomes" id="UP000252289">
    <property type="component" value="Unassembled WGS sequence"/>
</dbReference>
<keyword evidence="1" id="KW-1133">Transmembrane helix</keyword>
<dbReference type="Pfam" id="PF04028">
    <property type="entry name" value="DUF374"/>
    <property type="match status" value="1"/>
</dbReference>
<feature type="transmembrane region" description="Helical" evidence="1">
    <location>
        <begin position="12"/>
        <end position="31"/>
    </location>
</feature>
<keyword evidence="1" id="KW-0812">Transmembrane</keyword>
<feature type="domain" description="DUF374" evidence="2">
    <location>
        <begin position="71"/>
        <end position="145"/>
    </location>
</feature>